<proteinExistence type="inferred from homology"/>
<evidence type="ECO:0000256" key="4">
    <source>
        <dbReference type="ARBA" id="ARBA00022670"/>
    </source>
</evidence>
<evidence type="ECO:0000259" key="17">
    <source>
        <dbReference type="Pfam" id="PF02163"/>
    </source>
</evidence>
<evidence type="ECO:0000256" key="2">
    <source>
        <dbReference type="ARBA" id="ARBA00007931"/>
    </source>
</evidence>
<comment type="subcellular location">
    <subcellularLocation>
        <location evidence="1 14">Cell membrane</location>
        <topology evidence="1 14">Multi-pass membrane protein</topology>
    </subcellularLocation>
</comment>
<keyword evidence="13 14" id="KW-0472">Membrane</keyword>
<dbReference type="InterPro" id="IPR016483">
    <property type="entry name" value="UCP006404_Pept_M50_CBS"/>
</dbReference>
<dbReference type="InterPro" id="IPR008915">
    <property type="entry name" value="Peptidase_M50"/>
</dbReference>
<keyword evidence="10 14" id="KW-1133">Transmembrane helix</keyword>
<feature type="transmembrane region" description="Helical" evidence="14">
    <location>
        <begin position="214"/>
        <end position="231"/>
    </location>
</feature>
<organism evidence="18 19">
    <name type="scientific">Kribbella sindirgiensis</name>
    <dbReference type="NCBI Taxonomy" id="1124744"/>
    <lineage>
        <taxon>Bacteria</taxon>
        <taxon>Bacillati</taxon>
        <taxon>Actinomycetota</taxon>
        <taxon>Actinomycetes</taxon>
        <taxon>Propionibacteriales</taxon>
        <taxon>Kribbellaceae</taxon>
        <taxon>Kribbella</taxon>
    </lineage>
</organism>
<dbReference type="EMBL" id="SJKA01000019">
    <property type="protein sequence ID" value="TCC21615.1"/>
    <property type="molecule type" value="Genomic_DNA"/>
</dbReference>
<feature type="binding site" evidence="16">
    <location>
        <position position="71"/>
    </location>
    <ligand>
        <name>Zn(2+)</name>
        <dbReference type="ChEBI" id="CHEBI:29105"/>
        <note>catalytic</note>
    </ligand>
</feature>
<dbReference type="GO" id="GO:0008237">
    <property type="term" value="F:metallopeptidase activity"/>
    <property type="evidence" value="ECO:0007669"/>
    <property type="project" value="UniProtKB-UniRule"/>
</dbReference>
<evidence type="ECO:0000256" key="14">
    <source>
        <dbReference type="PIRNR" id="PIRNR006404"/>
    </source>
</evidence>
<gene>
    <name evidence="18" type="ORF">E0H50_35635</name>
</gene>
<evidence type="ECO:0000313" key="18">
    <source>
        <dbReference type="EMBL" id="TCC21615.1"/>
    </source>
</evidence>
<feature type="active site" evidence="15">
    <location>
        <position position="68"/>
    </location>
</feature>
<evidence type="ECO:0000256" key="8">
    <source>
        <dbReference type="ARBA" id="ARBA00022801"/>
    </source>
</evidence>
<dbReference type="InterPro" id="IPR046342">
    <property type="entry name" value="CBS_dom_sf"/>
</dbReference>
<name>A0A4R0I1L6_9ACTN</name>
<dbReference type="PANTHER" id="PTHR39188:SF3">
    <property type="entry name" value="STAGE IV SPORULATION PROTEIN FB"/>
    <property type="match status" value="1"/>
</dbReference>
<keyword evidence="11 14" id="KW-0482">Metalloprotease</keyword>
<feature type="binding site" evidence="16">
    <location>
        <position position="67"/>
    </location>
    <ligand>
        <name>Zn(2+)</name>
        <dbReference type="ChEBI" id="CHEBI:29105"/>
        <note>catalytic</note>
    </ligand>
</feature>
<reference evidence="18 19" key="1">
    <citation type="submission" date="2019-02" db="EMBL/GenBank/DDBJ databases">
        <title>Kribbella capetownensis sp. nov. and Kribbella speibonae sp. nov., isolated from soil.</title>
        <authorList>
            <person name="Curtis S.M."/>
            <person name="Norton I."/>
            <person name="Everest G.J."/>
            <person name="Meyers P.R."/>
        </authorList>
    </citation>
    <scope>NUCLEOTIDE SEQUENCE [LARGE SCALE GENOMIC DNA]</scope>
    <source>
        <strain evidence="18 19">DSM 27082</strain>
    </source>
</reference>
<dbReference type="OrthoDB" id="9781963at2"/>
<comment type="similarity">
    <text evidence="2 14">Belongs to the peptidase M50B family.</text>
</comment>
<accession>A0A4R0I1L6</accession>
<feature type="binding site" evidence="16">
    <location>
        <position position="166"/>
    </location>
    <ligand>
        <name>Zn(2+)</name>
        <dbReference type="ChEBI" id="CHEBI:29105"/>
        <note>catalytic</note>
    </ligand>
</feature>
<keyword evidence="8 14" id="KW-0378">Hydrolase</keyword>
<evidence type="ECO:0000313" key="19">
    <source>
        <dbReference type="Proteomes" id="UP000292695"/>
    </source>
</evidence>
<dbReference type="PANTHER" id="PTHR39188">
    <property type="entry name" value="MEMBRANE-ASSOCIATED ZINC METALLOPROTEASE M50B"/>
    <property type="match status" value="1"/>
</dbReference>
<comment type="cofactor">
    <cofactor evidence="14 16">
        <name>Zn(2+)</name>
        <dbReference type="ChEBI" id="CHEBI:29105"/>
    </cofactor>
    <text evidence="14 16">Binds 1 zinc ion per subunit.</text>
</comment>
<keyword evidence="4 14" id="KW-0645">Protease</keyword>
<evidence type="ECO:0000256" key="13">
    <source>
        <dbReference type="ARBA" id="ARBA00023136"/>
    </source>
</evidence>
<feature type="domain" description="Peptidase M50" evidence="17">
    <location>
        <begin position="56"/>
        <end position="126"/>
    </location>
</feature>
<sequence>MNETVRFGRIAGIPVGAHWSVLLMVLIISDVLATSALPELVPGHGAAAYWLTGVLTAIAFVASLLAHELAHALTARRFRLPVQRITLWMLGGVSVFGSEPKTPRAAFLIAGAGPAMSFVLGVLGGAAGIGLRSADAPDLLLSSVLWLAVMNVVLGLFNLLPGLPLDGGRVLRALLWHWYGDADRATAVASVAGRVVGGVAGAAGVLQLVTGDPGGFWLIAVGYVIVLAAIGEGAQARARRMTAGHLMRTAEATGSTSTPVDQFIGQVLGSQELVFPVVGPDGGVAGLVSVGQLAAVPPDNRSTTTLGAVLVPLQRIPVVGPRTPLAELRQLLPNAEDIAVVFDGPRLAGLITGYDLVRATDHELPNKH</sequence>
<evidence type="ECO:0000256" key="7">
    <source>
        <dbReference type="ARBA" id="ARBA00022737"/>
    </source>
</evidence>
<evidence type="ECO:0000256" key="15">
    <source>
        <dbReference type="PIRSR" id="PIRSR006404-1"/>
    </source>
</evidence>
<evidence type="ECO:0000256" key="1">
    <source>
        <dbReference type="ARBA" id="ARBA00004651"/>
    </source>
</evidence>
<keyword evidence="5 14" id="KW-0812">Transmembrane</keyword>
<feature type="transmembrane region" description="Helical" evidence="14">
    <location>
        <begin position="104"/>
        <end position="127"/>
    </location>
</feature>
<dbReference type="GO" id="GO:0006508">
    <property type="term" value="P:proteolysis"/>
    <property type="evidence" value="ECO:0007669"/>
    <property type="project" value="UniProtKB-KW"/>
</dbReference>
<keyword evidence="9 14" id="KW-0862">Zinc</keyword>
<dbReference type="CDD" id="cd06164">
    <property type="entry name" value="S2P-M50_SpoIVFB_CBS"/>
    <property type="match status" value="1"/>
</dbReference>
<protein>
    <recommendedName>
        <fullName evidence="14">Zinc metalloprotease</fullName>
    </recommendedName>
</protein>
<evidence type="ECO:0000256" key="5">
    <source>
        <dbReference type="ARBA" id="ARBA00022692"/>
    </source>
</evidence>
<comment type="caution">
    <text evidence="18">The sequence shown here is derived from an EMBL/GenBank/DDBJ whole genome shotgun (WGS) entry which is preliminary data.</text>
</comment>
<evidence type="ECO:0000256" key="3">
    <source>
        <dbReference type="ARBA" id="ARBA00022475"/>
    </source>
</evidence>
<keyword evidence="3 14" id="KW-1003">Cell membrane</keyword>
<evidence type="ECO:0000256" key="6">
    <source>
        <dbReference type="ARBA" id="ARBA00022723"/>
    </source>
</evidence>
<dbReference type="RefSeq" id="WP_131295416.1">
    <property type="nucleotide sequence ID" value="NZ_SJKA01000019.1"/>
</dbReference>
<dbReference type="PIRSF" id="PIRSF006404">
    <property type="entry name" value="UCP006404_Pept_M50_CBS"/>
    <property type="match status" value="1"/>
</dbReference>
<dbReference type="SUPFAM" id="SSF54631">
    <property type="entry name" value="CBS-domain pair"/>
    <property type="match status" value="1"/>
</dbReference>
<dbReference type="AlphaFoldDB" id="A0A4R0I1L6"/>
<keyword evidence="19" id="KW-1185">Reference proteome</keyword>
<evidence type="ECO:0000256" key="16">
    <source>
        <dbReference type="PIRSR" id="PIRSR006404-2"/>
    </source>
</evidence>
<evidence type="ECO:0000256" key="12">
    <source>
        <dbReference type="ARBA" id="ARBA00023122"/>
    </source>
</evidence>
<feature type="transmembrane region" description="Helical" evidence="14">
    <location>
        <begin position="139"/>
        <end position="160"/>
    </location>
</feature>
<keyword evidence="6 14" id="KW-0479">Metal-binding</keyword>
<dbReference type="Pfam" id="PF02163">
    <property type="entry name" value="Peptidase_M50"/>
    <property type="match status" value="2"/>
</dbReference>
<feature type="domain" description="Peptidase M50" evidence="17">
    <location>
        <begin position="140"/>
        <end position="187"/>
    </location>
</feature>
<dbReference type="Proteomes" id="UP000292695">
    <property type="component" value="Unassembled WGS sequence"/>
</dbReference>
<evidence type="ECO:0000256" key="9">
    <source>
        <dbReference type="ARBA" id="ARBA00022833"/>
    </source>
</evidence>
<feature type="transmembrane region" description="Helical" evidence="14">
    <location>
        <begin position="7"/>
        <end position="28"/>
    </location>
</feature>
<keyword evidence="7" id="KW-0677">Repeat</keyword>
<evidence type="ECO:0000256" key="11">
    <source>
        <dbReference type="ARBA" id="ARBA00023049"/>
    </source>
</evidence>
<feature type="transmembrane region" description="Helical" evidence="14">
    <location>
        <begin position="48"/>
        <end position="66"/>
    </location>
</feature>
<evidence type="ECO:0000256" key="10">
    <source>
        <dbReference type="ARBA" id="ARBA00022989"/>
    </source>
</evidence>
<keyword evidence="12" id="KW-0129">CBS domain</keyword>
<dbReference type="GO" id="GO:0046872">
    <property type="term" value="F:metal ion binding"/>
    <property type="evidence" value="ECO:0007669"/>
    <property type="project" value="UniProtKB-UniRule"/>
</dbReference>
<dbReference type="GO" id="GO:0005886">
    <property type="term" value="C:plasma membrane"/>
    <property type="evidence" value="ECO:0007669"/>
    <property type="project" value="UniProtKB-SubCell"/>
</dbReference>